<evidence type="ECO:0000313" key="2">
    <source>
        <dbReference type="Proteomes" id="UP000789901"/>
    </source>
</evidence>
<evidence type="ECO:0000313" key="1">
    <source>
        <dbReference type="EMBL" id="CAG8854302.1"/>
    </source>
</evidence>
<gene>
    <name evidence="1" type="ORF">GMARGA_LOCUS43123</name>
</gene>
<accession>A0ABN7XGK7</accession>
<dbReference type="EMBL" id="CAJVQB010135910">
    <property type="protein sequence ID" value="CAG8854302.1"/>
    <property type="molecule type" value="Genomic_DNA"/>
</dbReference>
<organism evidence="1 2">
    <name type="scientific">Gigaspora margarita</name>
    <dbReference type="NCBI Taxonomy" id="4874"/>
    <lineage>
        <taxon>Eukaryota</taxon>
        <taxon>Fungi</taxon>
        <taxon>Fungi incertae sedis</taxon>
        <taxon>Mucoromycota</taxon>
        <taxon>Glomeromycotina</taxon>
        <taxon>Glomeromycetes</taxon>
        <taxon>Diversisporales</taxon>
        <taxon>Gigasporaceae</taxon>
        <taxon>Gigaspora</taxon>
    </lineage>
</organism>
<sequence>FSAREKPVISGDYERSLGPLYYQYLSPNSDCRREHLQNINKKQKKTNTLV</sequence>
<protein>
    <submittedName>
        <fullName evidence="1">13787_t:CDS:1</fullName>
    </submittedName>
</protein>
<name>A0ABN7XGK7_GIGMA</name>
<keyword evidence="2" id="KW-1185">Reference proteome</keyword>
<comment type="caution">
    <text evidence="1">The sequence shown here is derived from an EMBL/GenBank/DDBJ whole genome shotgun (WGS) entry which is preliminary data.</text>
</comment>
<feature type="non-terminal residue" evidence="1">
    <location>
        <position position="50"/>
    </location>
</feature>
<dbReference type="Proteomes" id="UP000789901">
    <property type="component" value="Unassembled WGS sequence"/>
</dbReference>
<reference evidence="1 2" key="1">
    <citation type="submission" date="2021-06" db="EMBL/GenBank/DDBJ databases">
        <authorList>
            <person name="Kallberg Y."/>
            <person name="Tangrot J."/>
            <person name="Rosling A."/>
        </authorList>
    </citation>
    <scope>NUCLEOTIDE SEQUENCE [LARGE SCALE GENOMIC DNA]</scope>
    <source>
        <strain evidence="1 2">120-4 pot B 10/14</strain>
    </source>
</reference>
<proteinExistence type="predicted"/>
<feature type="non-terminal residue" evidence="1">
    <location>
        <position position="1"/>
    </location>
</feature>